<feature type="domain" description="HTH cro/C1-type" evidence="1">
    <location>
        <begin position="22"/>
        <end position="78"/>
    </location>
</feature>
<dbReference type="AlphaFoldDB" id="A0A7W3LX14"/>
<gene>
    <name evidence="2" type="ORF">HNR61_007545</name>
</gene>
<evidence type="ECO:0000313" key="2">
    <source>
        <dbReference type="EMBL" id="MBA8955863.1"/>
    </source>
</evidence>
<dbReference type="Proteomes" id="UP000572680">
    <property type="component" value="Unassembled WGS sequence"/>
</dbReference>
<dbReference type="RefSeq" id="WP_182847811.1">
    <property type="nucleotide sequence ID" value="NZ_BAAALP010000026.1"/>
</dbReference>
<comment type="caution">
    <text evidence="2">The sequence shown here is derived from an EMBL/GenBank/DDBJ whole genome shotgun (WGS) entry which is preliminary data.</text>
</comment>
<dbReference type="Pfam" id="PF01381">
    <property type="entry name" value="HTH_3"/>
    <property type="match status" value="1"/>
</dbReference>
<dbReference type="SMART" id="SM00530">
    <property type="entry name" value="HTH_XRE"/>
    <property type="match status" value="1"/>
</dbReference>
<keyword evidence="3" id="KW-1185">Reference proteome</keyword>
<reference evidence="2 3" key="1">
    <citation type="submission" date="2020-08" db="EMBL/GenBank/DDBJ databases">
        <title>Genomic Encyclopedia of Type Strains, Phase IV (KMG-IV): sequencing the most valuable type-strain genomes for metagenomic binning, comparative biology and taxonomic classification.</title>
        <authorList>
            <person name="Goeker M."/>
        </authorList>
    </citation>
    <scope>NUCLEOTIDE SEQUENCE [LARGE SCALE GENOMIC DNA]</scope>
    <source>
        <strain evidence="2 3">DSM 44197</strain>
    </source>
</reference>
<name>A0A7W3LX14_ACTNM</name>
<dbReference type="Pfam" id="PF19054">
    <property type="entry name" value="DUF5753"/>
    <property type="match status" value="1"/>
</dbReference>
<evidence type="ECO:0000259" key="1">
    <source>
        <dbReference type="PROSITE" id="PS50943"/>
    </source>
</evidence>
<dbReference type="SUPFAM" id="SSF47413">
    <property type="entry name" value="lambda repressor-like DNA-binding domains"/>
    <property type="match status" value="1"/>
</dbReference>
<sequence length="271" mass="31343">MSRPPNPIDGTKSVYATFAYVLRWWRESRGLSQDALAKELYMARSTIQAYEAQEYEPDDEFAEKLDKYFGTGKLFYYLWYHSQREYLLQKWDAYLKLEPQCLQFRSFHPNAVPGLFQTEDYMRASFTAGNLPEAEIEKGVETRLRRQELLCRPEPPLFWVVIDEAVLLRPVGGAAAMRAQLAHLLEVMDLPHVALQVVPLSAGAYLGQDGYFVMLHLPERTVVYEETGTDGRLFYDPKVVHERHVRHDRIRLKALPEEATRDLISGIMKGV</sequence>
<protein>
    <submittedName>
        <fullName evidence="2">Transcriptional regulator with XRE-family HTH domain</fullName>
    </submittedName>
</protein>
<dbReference type="GO" id="GO:0003677">
    <property type="term" value="F:DNA binding"/>
    <property type="evidence" value="ECO:0007669"/>
    <property type="project" value="InterPro"/>
</dbReference>
<proteinExistence type="predicted"/>
<organism evidence="2 3">
    <name type="scientific">Actinomadura namibiensis</name>
    <dbReference type="NCBI Taxonomy" id="182080"/>
    <lineage>
        <taxon>Bacteria</taxon>
        <taxon>Bacillati</taxon>
        <taxon>Actinomycetota</taxon>
        <taxon>Actinomycetes</taxon>
        <taxon>Streptosporangiales</taxon>
        <taxon>Thermomonosporaceae</taxon>
        <taxon>Actinomadura</taxon>
    </lineage>
</organism>
<dbReference type="Gene3D" id="1.10.260.40">
    <property type="entry name" value="lambda repressor-like DNA-binding domains"/>
    <property type="match status" value="1"/>
</dbReference>
<dbReference type="CDD" id="cd00093">
    <property type="entry name" value="HTH_XRE"/>
    <property type="match status" value="1"/>
</dbReference>
<dbReference type="PROSITE" id="PS50943">
    <property type="entry name" value="HTH_CROC1"/>
    <property type="match status" value="1"/>
</dbReference>
<dbReference type="InterPro" id="IPR010982">
    <property type="entry name" value="Lambda_DNA-bd_dom_sf"/>
</dbReference>
<dbReference type="InterPro" id="IPR001387">
    <property type="entry name" value="Cro/C1-type_HTH"/>
</dbReference>
<dbReference type="EMBL" id="JACJIA010000013">
    <property type="protein sequence ID" value="MBA8955863.1"/>
    <property type="molecule type" value="Genomic_DNA"/>
</dbReference>
<dbReference type="InterPro" id="IPR043917">
    <property type="entry name" value="DUF5753"/>
</dbReference>
<evidence type="ECO:0000313" key="3">
    <source>
        <dbReference type="Proteomes" id="UP000572680"/>
    </source>
</evidence>
<accession>A0A7W3LX14</accession>